<evidence type="ECO:0000256" key="11">
    <source>
        <dbReference type="ARBA" id="ARBA00023136"/>
    </source>
</evidence>
<evidence type="ECO:0000256" key="1">
    <source>
        <dbReference type="ARBA" id="ARBA00004533"/>
    </source>
</evidence>
<keyword evidence="4 13" id="KW-0349">Heme</keyword>
<evidence type="ECO:0000256" key="2">
    <source>
        <dbReference type="ARBA" id="ARBA00022475"/>
    </source>
</evidence>
<name>A0A7Y0L976_9GAMM</name>
<dbReference type="GO" id="GO:0046872">
    <property type="term" value="F:metal ion binding"/>
    <property type="evidence" value="ECO:0007669"/>
    <property type="project" value="UniProtKB-KW"/>
</dbReference>
<evidence type="ECO:0000256" key="5">
    <source>
        <dbReference type="ARBA" id="ARBA00022692"/>
    </source>
</evidence>
<dbReference type="RefSeq" id="WP_169073596.1">
    <property type="nucleotide sequence ID" value="NZ_JABBXH010000001.1"/>
</dbReference>
<comment type="subcellular location">
    <subcellularLocation>
        <location evidence="1">Cell inner membrane</location>
    </subcellularLocation>
    <subcellularLocation>
        <location evidence="13">Cell membrane</location>
        <topology evidence="13">Single-pass type II membrane protein</topology>
    </subcellularLocation>
</comment>
<keyword evidence="6 13" id="KW-0479">Metal-binding</keyword>
<feature type="region of interest" description="Disordered" evidence="15">
    <location>
        <begin position="146"/>
        <end position="170"/>
    </location>
</feature>
<dbReference type="GO" id="GO:0020037">
    <property type="term" value="F:heme binding"/>
    <property type="evidence" value="ECO:0007669"/>
    <property type="project" value="InterPro"/>
</dbReference>
<dbReference type="AlphaFoldDB" id="A0A7Y0L976"/>
<keyword evidence="7 13" id="KW-0201">Cytochrome c-type biogenesis</keyword>
<dbReference type="EMBL" id="JABBXH010000001">
    <property type="protein sequence ID" value="NMP30270.1"/>
    <property type="molecule type" value="Genomic_DNA"/>
</dbReference>
<dbReference type="PANTHER" id="PTHR34128">
    <property type="entry name" value="CYTOCHROME C-TYPE BIOGENESIS PROTEIN CCME HOMOLOG, MITOCHONDRIAL"/>
    <property type="match status" value="1"/>
</dbReference>
<dbReference type="InterPro" id="IPR036127">
    <property type="entry name" value="CcmE-like_sf"/>
</dbReference>
<keyword evidence="9 13" id="KW-1133">Transmembrane helix</keyword>
<evidence type="ECO:0000313" key="17">
    <source>
        <dbReference type="Proteomes" id="UP000568664"/>
    </source>
</evidence>
<dbReference type="InterPro" id="IPR004329">
    <property type="entry name" value="CcmE"/>
</dbReference>
<gene>
    <name evidence="13 16" type="primary">ccmE</name>
    <name evidence="13" type="synonym">cycJ</name>
    <name evidence="16" type="ORF">HII17_01745</name>
</gene>
<reference evidence="16 17" key="1">
    <citation type="submission" date="2020-04" db="EMBL/GenBank/DDBJ databases">
        <title>Thalassotalea sp. M1531, isolated from the surface of marine red alga.</title>
        <authorList>
            <person name="Pang L."/>
            <person name="Lu D.-C."/>
        </authorList>
    </citation>
    <scope>NUCLEOTIDE SEQUENCE [LARGE SCALE GENOMIC DNA]</scope>
    <source>
        <strain evidence="16 17">M1531</strain>
    </source>
</reference>
<evidence type="ECO:0000313" key="16">
    <source>
        <dbReference type="EMBL" id="NMP30270.1"/>
    </source>
</evidence>
<dbReference type="GO" id="GO:0005886">
    <property type="term" value="C:plasma membrane"/>
    <property type="evidence" value="ECO:0007669"/>
    <property type="project" value="UniProtKB-SubCell"/>
</dbReference>
<evidence type="ECO:0000256" key="15">
    <source>
        <dbReference type="SAM" id="MobiDB-lite"/>
    </source>
</evidence>
<keyword evidence="11 13" id="KW-0472">Membrane</keyword>
<evidence type="ECO:0000256" key="4">
    <source>
        <dbReference type="ARBA" id="ARBA00022617"/>
    </source>
</evidence>
<evidence type="ECO:0000256" key="7">
    <source>
        <dbReference type="ARBA" id="ARBA00022748"/>
    </source>
</evidence>
<evidence type="ECO:0000256" key="14">
    <source>
        <dbReference type="PIRSR" id="PIRSR604329-50"/>
    </source>
</evidence>
<evidence type="ECO:0000256" key="13">
    <source>
        <dbReference type="HAMAP-Rule" id="MF_01959"/>
    </source>
</evidence>
<evidence type="ECO:0000256" key="3">
    <source>
        <dbReference type="ARBA" id="ARBA00022519"/>
    </source>
</evidence>
<evidence type="ECO:0000256" key="10">
    <source>
        <dbReference type="ARBA" id="ARBA00023004"/>
    </source>
</evidence>
<keyword evidence="5 13" id="KW-0812">Transmembrane</keyword>
<keyword evidence="10 13" id="KW-0408">Iron</keyword>
<organism evidence="16 17">
    <name type="scientific">Thalassotalea algicola</name>
    <dbReference type="NCBI Taxonomy" id="2716224"/>
    <lineage>
        <taxon>Bacteria</taxon>
        <taxon>Pseudomonadati</taxon>
        <taxon>Pseudomonadota</taxon>
        <taxon>Gammaproteobacteria</taxon>
        <taxon>Alteromonadales</taxon>
        <taxon>Colwelliaceae</taxon>
        <taxon>Thalassotalea</taxon>
    </lineage>
</organism>
<feature type="topological domain" description="Extracellular" evidence="13">
    <location>
        <begin position="30"/>
        <end position="170"/>
    </location>
</feature>
<comment type="similarity">
    <text evidence="13">Belongs to the CcmE/CycJ family.</text>
</comment>
<dbReference type="Pfam" id="PF03100">
    <property type="entry name" value="CcmE"/>
    <property type="match status" value="1"/>
</dbReference>
<dbReference type="HAMAP" id="MF_01959">
    <property type="entry name" value="CcmE"/>
    <property type="match status" value="1"/>
</dbReference>
<feature type="binding site" description="axial binding residue" evidence="13 14">
    <location>
        <position position="143"/>
    </location>
    <ligand>
        <name>heme</name>
        <dbReference type="ChEBI" id="CHEBI:30413"/>
    </ligand>
    <ligandPart>
        <name>Fe</name>
        <dbReference type="ChEBI" id="CHEBI:18248"/>
    </ligandPart>
</feature>
<dbReference type="GO" id="GO:0017004">
    <property type="term" value="P:cytochrome complex assembly"/>
    <property type="evidence" value="ECO:0007669"/>
    <property type="project" value="UniProtKB-KW"/>
</dbReference>
<evidence type="ECO:0000256" key="12">
    <source>
        <dbReference type="ARBA" id="ARBA00056663"/>
    </source>
</evidence>
<dbReference type="SUPFAM" id="SSF82093">
    <property type="entry name" value="Heme chaperone CcmE"/>
    <property type="match status" value="1"/>
</dbReference>
<keyword evidence="17" id="KW-1185">Reference proteome</keyword>
<evidence type="ECO:0000256" key="6">
    <source>
        <dbReference type="ARBA" id="ARBA00022723"/>
    </source>
</evidence>
<evidence type="ECO:0000256" key="8">
    <source>
        <dbReference type="ARBA" id="ARBA00022968"/>
    </source>
</evidence>
<dbReference type="Gene3D" id="2.40.50.140">
    <property type="entry name" value="Nucleic acid-binding proteins"/>
    <property type="match status" value="1"/>
</dbReference>
<dbReference type="GO" id="GO:0017003">
    <property type="term" value="P:protein-heme linkage"/>
    <property type="evidence" value="ECO:0007669"/>
    <property type="project" value="UniProtKB-UniRule"/>
</dbReference>
<protein>
    <recommendedName>
        <fullName evidence="13">Cytochrome c-type biogenesis protein CcmE</fullName>
    </recommendedName>
    <alternativeName>
        <fullName evidence="13">Cytochrome c maturation protein E</fullName>
    </alternativeName>
    <alternativeName>
        <fullName evidence="13">Heme chaperone CcmE</fullName>
    </alternativeName>
</protein>
<keyword evidence="8 13" id="KW-0735">Signal-anchor</keyword>
<feature type="topological domain" description="Cytoplasmic" evidence="13">
    <location>
        <begin position="1"/>
        <end position="8"/>
    </location>
</feature>
<keyword evidence="2 13" id="KW-1003">Cell membrane</keyword>
<comment type="function">
    <text evidence="12 13">Heme chaperone required for the biogenesis of c-type cytochromes. Transiently binds heme delivered by CcmC and transfers the heme to apo-cytochromes in a process facilitated by CcmF and CcmH.</text>
</comment>
<dbReference type="PANTHER" id="PTHR34128:SF2">
    <property type="entry name" value="CYTOCHROME C-TYPE BIOGENESIS PROTEIN CCME HOMOLOG, MITOCHONDRIAL"/>
    <property type="match status" value="1"/>
</dbReference>
<dbReference type="FunFam" id="2.40.50.140:FF:000104">
    <property type="entry name" value="Cytochrome c-type biogenesis protein CcmE"/>
    <property type="match status" value="1"/>
</dbReference>
<dbReference type="InterPro" id="IPR012340">
    <property type="entry name" value="NA-bd_OB-fold"/>
</dbReference>
<dbReference type="NCBIfam" id="NF009638">
    <property type="entry name" value="PRK13165.1"/>
    <property type="match status" value="1"/>
</dbReference>
<comment type="caution">
    <text evidence="16">The sequence shown here is derived from an EMBL/GenBank/DDBJ whole genome shotgun (WGS) entry which is preliminary data.</text>
</comment>
<proteinExistence type="inferred from homology"/>
<dbReference type="Proteomes" id="UP000568664">
    <property type="component" value="Unassembled WGS sequence"/>
</dbReference>
<accession>A0A7Y0L976</accession>
<feature type="binding site" description="covalent" evidence="13 14">
    <location>
        <position position="139"/>
    </location>
    <ligand>
        <name>heme</name>
        <dbReference type="ChEBI" id="CHEBI:30413"/>
    </ligand>
</feature>
<evidence type="ECO:0000256" key="9">
    <source>
        <dbReference type="ARBA" id="ARBA00022989"/>
    </source>
</evidence>
<sequence>MNPRRKKRLTIVVSILTGLAVVAGLVLYALSQNIDLFYKPSEIHHGKEDTGLKAQIGQRLRVGGLVVPESVKRDEKSLKVSFRLADMKMPISFDPNEPMITIKYDGILPDLFREGQGIVANGKLAEGFIIEASEVLAKHDENYMPKELADDAGEKHAKPEYTKEQLESKN</sequence>
<keyword evidence="3" id="KW-0997">Cell inner membrane</keyword>